<evidence type="ECO:0000256" key="8">
    <source>
        <dbReference type="SAM" id="MobiDB-lite"/>
    </source>
</evidence>
<evidence type="ECO:0000256" key="9">
    <source>
        <dbReference type="SAM" id="Phobius"/>
    </source>
</evidence>
<evidence type="ECO:0000259" key="10">
    <source>
        <dbReference type="PROSITE" id="PS51123"/>
    </source>
</evidence>
<dbReference type="InterPro" id="IPR006665">
    <property type="entry name" value="OmpA-like"/>
</dbReference>
<evidence type="ECO:0000313" key="12">
    <source>
        <dbReference type="Proteomes" id="UP000503840"/>
    </source>
</evidence>
<dbReference type="InterPro" id="IPR050330">
    <property type="entry name" value="Bact_OuterMem_StrucFunc"/>
</dbReference>
<dbReference type="AlphaFoldDB" id="A0A7J0BJH2"/>
<dbReference type="PANTHER" id="PTHR30329">
    <property type="entry name" value="STATOR ELEMENT OF FLAGELLAR MOTOR COMPLEX"/>
    <property type="match status" value="1"/>
</dbReference>
<accession>A0A7J0BJH2</accession>
<dbReference type="InterPro" id="IPR036737">
    <property type="entry name" value="OmpA-like_sf"/>
</dbReference>
<gene>
    <name evidence="11" type="primary">pomB</name>
    <name evidence="11" type="ORF">DSM101010T_21440</name>
</gene>
<protein>
    <submittedName>
        <fullName evidence="11">Chemotaxis protein</fullName>
    </submittedName>
</protein>
<dbReference type="GO" id="GO:0005886">
    <property type="term" value="C:plasma membrane"/>
    <property type="evidence" value="ECO:0007669"/>
    <property type="project" value="UniProtKB-SubCell"/>
</dbReference>
<comment type="similarity">
    <text evidence="2">Belongs to the MotB family.</text>
</comment>
<feature type="domain" description="OmpA-like" evidence="10">
    <location>
        <begin position="126"/>
        <end position="247"/>
    </location>
</feature>
<dbReference type="PANTHER" id="PTHR30329:SF21">
    <property type="entry name" value="LIPOPROTEIN YIAD-RELATED"/>
    <property type="match status" value="1"/>
</dbReference>
<evidence type="ECO:0000256" key="6">
    <source>
        <dbReference type="ARBA" id="ARBA00023136"/>
    </source>
</evidence>
<name>A0A7J0BJH2_9BACT</name>
<dbReference type="InterPro" id="IPR025713">
    <property type="entry name" value="MotB-like_N_dom"/>
</dbReference>
<dbReference type="SUPFAM" id="SSF103088">
    <property type="entry name" value="OmpA-like"/>
    <property type="match status" value="1"/>
</dbReference>
<dbReference type="PROSITE" id="PS51123">
    <property type="entry name" value="OMPA_2"/>
    <property type="match status" value="1"/>
</dbReference>
<sequence>MAEKKTCPQPSRKSDDPPKQEGLPEWMATFADMVTLLLCFFVLLLSFAQQDANKFKTLMGSVKNAFGIQIKRPDAEFAAFSPSQFERKDVELKKDDQQILGMVVELKNIVLEDPNLKKTVKVSAEDQGVVMRFPVDTFFAPESAEVKLDAVSLLDGAIKILKERNVNLVVRGHTSDIAPPPGPYPTNWELSSARAAAMLRAIMARGDIPPSRLKAVGYADSQPLLPNTSDPNRETNNRMELYLHKPEVKSW</sequence>
<keyword evidence="12" id="KW-1185">Reference proteome</keyword>
<dbReference type="Gene3D" id="3.30.1330.60">
    <property type="entry name" value="OmpA-like domain"/>
    <property type="match status" value="1"/>
</dbReference>
<evidence type="ECO:0000256" key="3">
    <source>
        <dbReference type="ARBA" id="ARBA00022475"/>
    </source>
</evidence>
<evidence type="ECO:0000256" key="1">
    <source>
        <dbReference type="ARBA" id="ARBA00004162"/>
    </source>
</evidence>
<dbReference type="Pfam" id="PF00691">
    <property type="entry name" value="OmpA"/>
    <property type="match status" value="1"/>
</dbReference>
<dbReference type="Pfam" id="PF13677">
    <property type="entry name" value="MotB_plug"/>
    <property type="match status" value="1"/>
</dbReference>
<keyword evidence="6 7" id="KW-0472">Membrane</keyword>
<feature type="transmembrane region" description="Helical" evidence="9">
    <location>
        <begin position="26"/>
        <end position="48"/>
    </location>
</feature>
<dbReference type="RefSeq" id="WP_174405410.1">
    <property type="nucleotide sequence ID" value="NZ_BLVO01000013.1"/>
</dbReference>
<organism evidence="11 12">
    <name type="scientific">Desulfovibrio subterraneus</name>
    <dbReference type="NCBI Taxonomy" id="2718620"/>
    <lineage>
        <taxon>Bacteria</taxon>
        <taxon>Pseudomonadati</taxon>
        <taxon>Thermodesulfobacteriota</taxon>
        <taxon>Desulfovibrionia</taxon>
        <taxon>Desulfovibrionales</taxon>
        <taxon>Desulfovibrionaceae</taxon>
        <taxon>Desulfovibrio</taxon>
    </lineage>
</organism>
<keyword evidence="3" id="KW-1003">Cell membrane</keyword>
<dbReference type="CDD" id="cd07185">
    <property type="entry name" value="OmpA_C-like"/>
    <property type="match status" value="1"/>
</dbReference>
<feature type="compositionally biased region" description="Basic and acidic residues" evidence="8">
    <location>
        <begin position="1"/>
        <end position="19"/>
    </location>
</feature>
<evidence type="ECO:0000256" key="5">
    <source>
        <dbReference type="ARBA" id="ARBA00022989"/>
    </source>
</evidence>
<evidence type="ECO:0000313" key="11">
    <source>
        <dbReference type="EMBL" id="GFM33779.1"/>
    </source>
</evidence>
<evidence type="ECO:0000256" key="4">
    <source>
        <dbReference type="ARBA" id="ARBA00022692"/>
    </source>
</evidence>
<keyword evidence="5 9" id="KW-1133">Transmembrane helix</keyword>
<evidence type="ECO:0000256" key="2">
    <source>
        <dbReference type="ARBA" id="ARBA00008914"/>
    </source>
</evidence>
<comment type="subcellular location">
    <subcellularLocation>
        <location evidence="1">Cell membrane</location>
        <topology evidence="1">Single-pass membrane protein</topology>
    </subcellularLocation>
</comment>
<keyword evidence="4 9" id="KW-0812">Transmembrane</keyword>
<proteinExistence type="inferred from homology"/>
<feature type="region of interest" description="Disordered" evidence="8">
    <location>
        <begin position="1"/>
        <end position="21"/>
    </location>
</feature>
<evidence type="ECO:0000256" key="7">
    <source>
        <dbReference type="PROSITE-ProRule" id="PRU00473"/>
    </source>
</evidence>
<reference evidence="11 12" key="1">
    <citation type="submission" date="2020-05" db="EMBL/GenBank/DDBJ databases">
        <title>Draft genome sequence of Desulfovibrio sp. strain HN2T.</title>
        <authorList>
            <person name="Ueno A."/>
            <person name="Tamazawa S."/>
            <person name="Tamamura S."/>
            <person name="Murakami T."/>
            <person name="Kiyama T."/>
            <person name="Inomata H."/>
            <person name="Amano Y."/>
            <person name="Miyakawa K."/>
            <person name="Tamaki H."/>
            <person name="Naganuma T."/>
            <person name="Kaneko K."/>
        </authorList>
    </citation>
    <scope>NUCLEOTIDE SEQUENCE [LARGE SCALE GENOMIC DNA]</scope>
    <source>
        <strain evidence="11 12">HN2</strain>
    </source>
</reference>
<dbReference type="EMBL" id="BLVO01000013">
    <property type="protein sequence ID" value="GFM33779.1"/>
    <property type="molecule type" value="Genomic_DNA"/>
</dbReference>
<dbReference type="Proteomes" id="UP000503840">
    <property type="component" value="Unassembled WGS sequence"/>
</dbReference>
<comment type="caution">
    <text evidence="11">The sequence shown here is derived from an EMBL/GenBank/DDBJ whole genome shotgun (WGS) entry which is preliminary data.</text>
</comment>